<evidence type="ECO:0000256" key="4">
    <source>
        <dbReference type="ARBA" id="ARBA00022777"/>
    </source>
</evidence>
<dbReference type="EC" id="2.7.1.100" evidence="7"/>
<evidence type="ECO:0000313" key="7">
    <source>
        <dbReference type="EMBL" id="NYD86138.1"/>
    </source>
</evidence>
<dbReference type="PANTHER" id="PTHR34273:SF2">
    <property type="entry name" value="METHYLTHIORIBOSE KINASE"/>
    <property type="match status" value="1"/>
</dbReference>
<evidence type="ECO:0000313" key="8">
    <source>
        <dbReference type="Proteomes" id="UP000577956"/>
    </source>
</evidence>
<dbReference type="RefSeq" id="WP_140457816.1">
    <property type="nucleotide sequence ID" value="NZ_BAABFI010000002.1"/>
</dbReference>
<dbReference type="InterPro" id="IPR009212">
    <property type="entry name" value="Methylthioribose_kinase"/>
</dbReference>
<dbReference type="GO" id="GO:0046522">
    <property type="term" value="F:S-methyl-5-thioribose kinase activity"/>
    <property type="evidence" value="ECO:0007669"/>
    <property type="project" value="UniProtKB-EC"/>
</dbReference>
<dbReference type="AlphaFoldDB" id="A0A7Y9FF21"/>
<evidence type="ECO:0000256" key="2">
    <source>
        <dbReference type="ARBA" id="ARBA00022679"/>
    </source>
</evidence>
<comment type="caution">
    <text evidence="7">The sequence shown here is derived from an EMBL/GenBank/DDBJ whole genome shotgun (WGS) entry which is preliminary data.</text>
</comment>
<dbReference type="PIRSF" id="PIRSF031134">
    <property type="entry name" value="MTRK"/>
    <property type="match status" value="1"/>
</dbReference>
<evidence type="ECO:0000256" key="3">
    <source>
        <dbReference type="ARBA" id="ARBA00022741"/>
    </source>
</evidence>
<dbReference type="EMBL" id="BONN01000001">
    <property type="protein sequence ID" value="GIG30854.1"/>
    <property type="molecule type" value="Genomic_DNA"/>
</dbReference>
<gene>
    <name evidence="6" type="primary">mtnK</name>
    <name evidence="7" type="ORF">BKA21_001687</name>
    <name evidence="6" type="ORF">Col01nite_00130</name>
</gene>
<dbReference type="SUPFAM" id="SSF56112">
    <property type="entry name" value="Protein kinase-like (PK-like)"/>
    <property type="match status" value="1"/>
</dbReference>
<keyword evidence="4 7" id="KW-0418">Kinase</keyword>
<reference evidence="7 8" key="1">
    <citation type="submission" date="2020-07" db="EMBL/GenBank/DDBJ databases">
        <title>Sequencing the genomes of 1000 actinobacteria strains.</title>
        <authorList>
            <person name="Klenk H.-P."/>
        </authorList>
    </citation>
    <scope>NUCLEOTIDE SEQUENCE [LARGE SCALE GENOMIC DNA]</scope>
    <source>
        <strain evidence="7 8">DSM 24482</strain>
    </source>
</reference>
<reference evidence="6 9" key="2">
    <citation type="submission" date="2021-01" db="EMBL/GenBank/DDBJ databases">
        <title>Whole genome shotgun sequence of Cellulomonas oligotrophica NBRC 109435.</title>
        <authorList>
            <person name="Komaki H."/>
            <person name="Tamura T."/>
        </authorList>
    </citation>
    <scope>NUCLEOTIDE SEQUENCE [LARGE SCALE GENOMIC DNA]</scope>
    <source>
        <strain evidence="6 9">NBRC 109435</strain>
    </source>
</reference>
<keyword evidence="2 7" id="KW-0808">Transferase</keyword>
<dbReference type="GO" id="GO:0005524">
    <property type="term" value="F:ATP binding"/>
    <property type="evidence" value="ECO:0007669"/>
    <property type="project" value="UniProtKB-KW"/>
</dbReference>
<dbReference type="EMBL" id="JACCBK010000001">
    <property type="protein sequence ID" value="NYD86138.1"/>
    <property type="molecule type" value="Genomic_DNA"/>
</dbReference>
<sequence>MTVPLLDVTTVPAYIAGRADLAEVVDATTLTVREVGDGNLNLVFVATDAAGRSVVLKQSLPYVRLVGESWPLSQDRILAEARGYDAAVRHAPDLVPRYHGLDVDRRVLVLEDLSAWSVWRTALDAGVATPGAARDVGRYVADVAFGTSVLGSSSEDVRAAVAASVNPEMCRITEDLVFTEPYVDHPHNSWDAALDADVLALRDAALLDEVAALKYRFLTAAQALVHGDLHTGSVFVAPPGTPGPAAKVFDLEFAFYGPVGFDLGALLGNYLLARARAAVLDAPAHHQAWLAGLAGETWDAFEQRVRDRWASHADTALTDGFLDAWLRQVWQDAVGFGGLKAIRRVVGLAKASDLQTLDGPERAAAARAVLRTARTWVQGRADVAGPADLPDLVLPDVVRPDRAVRHDAPRVGA</sequence>
<evidence type="ECO:0000256" key="1">
    <source>
        <dbReference type="ARBA" id="ARBA00010165"/>
    </source>
</evidence>
<dbReference type="Gene3D" id="3.30.200.20">
    <property type="entry name" value="Phosphorylase Kinase, domain 1"/>
    <property type="match status" value="1"/>
</dbReference>
<proteinExistence type="inferred from homology"/>
<protein>
    <submittedName>
        <fullName evidence="6 7">Methylthioribose kinase</fullName>
        <ecNumber evidence="7">2.7.1.100</ecNumber>
    </submittedName>
</protein>
<dbReference type="Gene3D" id="3.90.1200.10">
    <property type="match status" value="1"/>
</dbReference>
<keyword evidence="9" id="KW-1185">Reference proteome</keyword>
<evidence type="ECO:0000313" key="9">
    <source>
        <dbReference type="Proteomes" id="UP000618382"/>
    </source>
</evidence>
<comment type="similarity">
    <text evidence="1">Belongs to the methylthioribose kinase family.</text>
</comment>
<dbReference type="NCBIfam" id="TIGR01767">
    <property type="entry name" value="MTRK"/>
    <property type="match status" value="1"/>
</dbReference>
<evidence type="ECO:0000256" key="5">
    <source>
        <dbReference type="ARBA" id="ARBA00022840"/>
    </source>
</evidence>
<dbReference type="Proteomes" id="UP000618382">
    <property type="component" value="Unassembled WGS sequence"/>
</dbReference>
<dbReference type="GO" id="GO:0009086">
    <property type="term" value="P:methionine biosynthetic process"/>
    <property type="evidence" value="ECO:0007669"/>
    <property type="project" value="InterPro"/>
</dbReference>
<evidence type="ECO:0000313" key="6">
    <source>
        <dbReference type="EMBL" id="GIG30854.1"/>
    </source>
</evidence>
<dbReference type="InterPro" id="IPR011009">
    <property type="entry name" value="Kinase-like_dom_sf"/>
</dbReference>
<dbReference type="Proteomes" id="UP000577956">
    <property type="component" value="Unassembled WGS sequence"/>
</dbReference>
<accession>A0A7Y9FF21</accession>
<keyword evidence="5" id="KW-0067">ATP-binding</keyword>
<organism evidence="7 8">
    <name type="scientific">Cellulomonas oligotrophica</name>
    <dbReference type="NCBI Taxonomy" id="931536"/>
    <lineage>
        <taxon>Bacteria</taxon>
        <taxon>Bacillati</taxon>
        <taxon>Actinomycetota</taxon>
        <taxon>Actinomycetes</taxon>
        <taxon>Micrococcales</taxon>
        <taxon>Cellulomonadaceae</taxon>
        <taxon>Cellulomonas</taxon>
    </lineage>
</organism>
<name>A0A7Y9FF21_9CELL</name>
<dbReference type="PANTHER" id="PTHR34273">
    <property type="entry name" value="METHYLTHIORIBOSE KINASE"/>
    <property type="match status" value="1"/>
</dbReference>
<keyword evidence="3" id="KW-0547">Nucleotide-binding</keyword>